<dbReference type="Pfam" id="PF05635">
    <property type="entry name" value="23S_rRNA_IVP"/>
    <property type="match status" value="1"/>
</dbReference>
<proteinExistence type="predicted"/>
<dbReference type="SUPFAM" id="SSF158446">
    <property type="entry name" value="IVS-encoded protein-like"/>
    <property type="match status" value="1"/>
</dbReference>
<dbReference type="PANTHER" id="PTHR38471:SF2">
    <property type="entry name" value="FOUR HELIX BUNDLE PROTEIN"/>
    <property type="match status" value="1"/>
</dbReference>
<name>A0A1F5HJQ2_9BACT</name>
<dbReference type="PANTHER" id="PTHR38471">
    <property type="entry name" value="FOUR HELIX BUNDLE PROTEIN"/>
    <property type="match status" value="1"/>
</dbReference>
<evidence type="ECO:0000313" key="2">
    <source>
        <dbReference type="Proteomes" id="UP000178369"/>
    </source>
</evidence>
<accession>A0A1F5HJQ2</accession>
<evidence type="ECO:0000313" key="1">
    <source>
        <dbReference type="EMBL" id="OGE04318.1"/>
    </source>
</evidence>
<reference evidence="1 2" key="1">
    <citation type="journal article" date="2016" name="Nat. Commun.">
        <title>Thousands of microbial genomes shed light on interconnected biogeochemical processes in an aquifer system.</title>
        <authorList>
            <person name="Anantharaman K."/>
            <person name="Brown C.T."/>
            <person name="Hug L.A."/>
            <person name="Sharon I."/>
            <person name="Castelle C.J."/>
            <person name="Probst A.J."/>
            <person name="Thomas B.C."/>
            <person name="Singh A."/>
            <person name="Wilkins M.J."/>
            <person name="Karaoz U."/>
            <person name="Brodie E.L."/>
            <person name="Williams K.H."/>
            <person name="Hubbard S.S."/>
            <person name="Banfield J.F."/>
        </authorList>
    </citation>
    <scope>NUCLEOTIDE SEQUENCE [LARGE SCALE GENOMIC DNA]</scope>
</reference>
<dbReference type="Gene3D" id="1.20.1440.60">
    <property type="entry name" value="23S rRNA-intervening sequence"/>
    <property type="match status" value="1"/>
</dbReference>
<dbReference type="NCBIfam" id="TIGR02436">
    <property type="entry name" value="four helix bundle protein"/>
    <property type="match status" value="1"/>
</dbReference>
<dbReference type="EMBL" id="MFBL01000038">
    <property type="protein sequence ID" value="OGE04318.1"/>
    <property type="molecule type" value="Genomic_DNA"/>
</dbReference>
<comment type="caution">
    <text evidence="1">The sequence shown here is derived from an EMBL/GenBank/DDBJ whole genome shotgun (WGS) entry which is preliminary data.</text>
</comment>
<dbReference type="AlphaFoldDB" id="A0A1F5HJQ2"/>
<protein>
    <recommendedName>
        <fullName evidence="3">Four helix bundle protein</fullName>
    </recommendedName>
</protein>
<dbReference type="CDD" id="cd16377">
    <property type="entry name" value="23S_rRNA_IVP_like"/>
    <property type="match status" value="1"/>
</dbReference>
<dbReference type="InterPro" id="IPR036583">
    <property type="entry name" value="23S_rRNA_IVS_sf"/>
</dbReference>
<dbReference type="Proteomes" id="UP000178369">
    <property type="component" value="Unassembled WGS sequence"/>
</dbReference>
<gene>
    <name evidence="1" type="ORF">A3F45_04455</name>
</gene>
<sequence length="120" mass="13920">MKSHKELVVWQKSMELVVLIYELTSKFPKSEIFGITSQMRRASVSIPSCIAEGWGRKSSKEYYQFMSIAYGSALELETQLILAKRLKLASEQDFERPENVLLEVLKMLNSMNRKSRKTRV</sequence>
<dbReference type="NCBIfam" id="NF008911">
    <property type="entry name" value="PRK12275.1-2"/>
    <property type="match status" value="1"/>
</dbReference>
<evidence type="ECO:0008006" key="3">
    <source>
        <dbReference type="Google" id="ProtNLM"/>
    </source>
</evidence>
<organism evidence="1 2">
    <name type="scientific">Candidatus Curtissbacteria bacterium RIFCSPHIGHO2_12_FULL_41_17</name>
    <dbReference type="NCBI Taxonomy" id="1797722"/>
    <lineage>
        <taxon>Bacteria</taxon>
        <taxon>Candidatus Curtissiibacteriota</taxon>
    </lineage>
</organism>
<dbReference type="InterPro" id="IPR012657">
    <property type="entry name" value="23S_rRNA-intervening_sequence"/>
</dbReference>